<keyword evidence="1" id="KW-0645">Protease</keyword>
<dbReference type="EMBL" id="DSJL01000011">
    <property type="protein sequence ID" value="HEF66441.1"/>
    <property type="molecule type" value="Genomic_DNA"/>
</dbReference>
<dbReference type="NCBIfam" id="NF006053">
    <property type="entry name" value="PRK08201.1"/>
    <property type="match status" value="1"/>
</dbReference>
<gene>
    <name evidence="5" type="ORF">ENP47_12720</name>
</gene>
<proteinExistence type="predicted"/>
<keyword evidence="3" id="KW-0378">Hydrolase</keyword>
<evidence type="ECO:0000256" key="2">
    <source>
        <dbReference type="ARBA" id="ARBA00022723"/>
    </source>
</evidence>
<dbReference type="PANTHER" id="PTHR43270:SF12">
    <property type="entry name" value="SUCCINYL-DIAMINOPIMELATE DESUCCINYLASE"/>
    <property type="match status" value="1"/>
</dbReference>
<evidence type="ECO:0000256" key="3">
    <source>
        <dbReference type="ARBA" id="ARBA00022801"/>
    </source>
</evidence>
<dbReference type="NCBIfam" id="NF006579">
    <property type="entry name" value="PRK09104.1"/>
    <property type="match status" value="1"/>
</dbReference>
<dbReference type="Gene3D" id="3.40.630.10">
    <property type="entry name" value="Zn peptidases"/>
    <property type="match status" value="1"/>
</dbReference>
<sequence length="464" mass="51754">MDELLQRCDAYLAEHEAEHLGLLQDFLRIPSVSALPQHQTDVQRAAEWVAARLQALGIPDVRLLATERNPIVFGQWLVDPTLPTVLVYGHYDVQPPDPLELWETPPFEPVVRNGRLYARGASDDKGNMFAALCGIEALIRIIGRPPVNLKFFFEGEEEIGSPSMAAAVRQYRELLACDVVVSADGGMYGHDQPSLTLSSKGICACQVDLRTASTDMHSGQYGAVIANAVQTLVQLAATFHTPEGRVAIAGFYDRVRELSPEERAEIAAVPFNPDEFLANVGAKMFWGEPGYTPLERAWTRPTLDLNGFWGGFQGEGIKTVTPCEAHLKITCRLVPDQDPDEILSLIEQHIRTHCPPWAEVQVTRLPGSARPFAIRRDHPALEAARDVLRELYGKEPLMTRVGGTIPVAELFQRELGADMLFFAWGMPDNRVHAPNESYRLEDFRTMARAYVRLLPRLTRSSARR</sequence>
<dbReference type="GO" id="GO:0008233">
    <property type="term" value="F:peptidase activity"/>
    <property type="evidence" value="ECO:0007669"/>
    <property type="project" value="UniProtKB-KW"/>
</dbReference>
<feature type="domain" description="Peptidase M20 dimerisation" evidence="4">
    <location>
        <begin position="199"/>
        <end position="357"/>
    </location>
</feature>
<evidence type="ECO:0000313" key="5">
    <source>
        <dbReference type="EMBL" id="HEF66441.1"/>
    </source>
</evidence>
<organism evidence="5">
    <name type="scientific">Thermomicrobium roseum</name>
    <dbReference type="NCBI Taxonomy" id="500"/>
    <lineage>
        <taxon>Bacteria</taxon>
        <taxon>Pseudomonadati</taxon>
        <taxon>Thermomicrobiota</taxon>
        <taxon>Thermomicrobia</taxon>
        <taxon>Thermomicrobiales</taxon>
        <taxon>Thermomicrobiaceae</taxon>
        <taxon>Thermomicrobium</taxon>
    </lineage>
</organism>
<dbReference type="PANTHER" id="PTHR43270">
    <property type="entry name" value="BETA-ALA-HIS DIPEPTIDASE"/>
    <property type="match status" value="1"/>
</dbReference>
<dbReference type="Pfam" id="PF07687">
    <property type="entry name" value="M20_dimer"/>
    <property type="match status" value="1"/>
</dbReference>
<dbReference type="GO" id="GO:0046872">
    <property type="term" value="F:metal ion binding"/>
    <property type="evidence" value="ECO:0007669"/>
    <property type="project" value="UniProtKB-KW"/>
</dbReference>
<dbReference type="InterPro" id="IPR011650">
    <property type="entry name" value="Peptidase_M20_dimer"/>
</dbReference>
<dbReference type="InterPro" id="IPR002933">
    <property type="entry name" value="Peptidase_M20"/>
</dbReference>
<dbReference type="Gene3D" id="3.30.70.360">
    <property type="match status" value="1"/>
</dbReference>
<dbReference type="GO" id="GO:0006508">
    <property type="term" value="P:proteolysis"/>
    <property type="evidence" value="ECO:0007669"/>
    <property type="project" value="UniProtKB-KW"/>
</dbReference>
<reference evidence="5" key="1">
    <citation type="journal article" date="2020" name="mSystems">
        <title>Genome- and Community-Level Interaction Insights into Carbon Utilization and Element Cycling Functions of Hydrothermarchaeota in Hydrothermal Sediment.</title>
        <authorList>
            <person name="Zhou Z."/>
            <person name="Liu Y."/>
            <person name="Xu W."/>
            <person name="Pan J."/>
            <person name="Luo Z.H."/>
            <person name="Li M."/>
        </authorList>
    </citation>
    <scope>NUCLEOTIDE SEQUENCE [LARGE SCALE GENOMIC DNA]</scope>
    <source>
        <strain evidence="5">SpSt-222</strain>
    </source>
</reference>
<evidence type="ECO:0000259" key="4">
    <source>
        <dbReference type="Pfam" id="PF07687"/>
    </source>
</evidence>
<dbReference type="AlphaFoldDB" id="A0A7C1JQ83"/>
<evidence type="ECO:0000256" key="1">
    <source>
        <dbReference type="ARBA" id="ARBA00022670"/>
    </source>
</evidence>
<dbReference type="SUPFAM" id="SSF53187">
    <property type="entry name" value="Zn-dependent exopeptidases"/>
    <property type="match status" value="1"/>
</dbReference>
<accession>A0A7C1JQ83</accession>
<dbReference type="NCBIfam" id="NF005914">
    <property type="entry name" value="PRK07907.1"/>
    <property type="match status" value="1"/>
</dbReference>
<name>A0A7C1JQ83_THERO</name>
<comment type="caution">
    <text evidence="5">The sequence shown here is derived from an EMBL/GenBank/DDBJ whole genome shotgun (WGS) entry which is preliminary data.</text>
</comment>
<protein>
    <submittedName>
        <fullName evidence="5">Dipeptidase</fullName>
    </submittedName>
</protein>
<keyword evidence="2" id="KW-0479">Metal-binding</keyword>
<dbReference type="InterPro" id="IPR051458">
    <property type="entry name" value="Cyt/Met_Dipeptidase"/>
</dbReference>
<dbReference type="Pfam" id="PF01546">
    <property type="entry name" value="Peptidase_M20"/>
    <property type="match status" value="1"/>
</dbReference>